<accession>A0ABX4QK08</accession>
<organism evidence="1 2">
    <name type="scientific">Pseudomonas tolaasii NCPPB 2192</name>
    <dbReference type="NCBI Taxonomy" id="564423"/>
    <lineage>
        <taxon>Bacteria</taxon>
        <taxon>Pseudomonadati</taxon>
        <taxon>Pseudomonadota</taxon>
        <taxon>Gammaproteobacteria</taxon>
        <taxon>Pseudomonadales</taxon>
        <taxon>Pseudomonadaceae</taxon>
        <taxon>Pseudomonas</taxon>
    </lineage>
</organism>
<proteinExistence type="predicted"/>
<evidence type="ECO:0000313" key="2">
    <source>
        <dbReference type="Proteomes" id="UP000232891"/>
    </source>
</evidence>
<name>A0ABX4QK08_PSETO</name>
<reference evidence="1 2" key="1">
    <citation type="submission" date="2017-11" db="EMBL/GenBank/DDBJ databases">
        <title>Genome sequencing of a diverse group of Pseudomonas species.</title>
        <authorList>
            <person name="Loper J."/>
        </authorList>
    </citation>
    <scope>NUCLEOTIDE SEQUENCE [LARGE SCALE GENOMIC DNA]</scope>
    <source>
        <strain evidence="1 2">NCPPB 2192</strain>
    </source>
</reference>
<dbReference type="EMBL" id="PHHD01000001">
    <property type="protein sequence ID" value="PKA77126.1"/>
    <property type="molecule type" value="Genomic_DNA"/>
</dbReference>
<keyword evidence="2" id="KW-1185">Reference proteome</keyword>
<gene>
    <name evidence="1" type="ORF">ATI14_4153</name>
</gene>
<evidence type="ECO:0000313" key="1">
    <source>
        <dbReference type="EMBL" id="PKA77126.1"/>
    </source>
</evidence>
<comment type="caution">
    <text evidence="1">The sequence shown here is derived from an EMBL/GenBank/DDBJ whole genome shotgun (WGS) entry which is preliminary data.</text>
</comment>
<sequence length="81" mass="8791">MSATDYFDDVSLPVLIRTHTASHLARMARAPDLLTLSFAVERAEGFVEGVEAARGLTPATIEALLVLLDNAAKVRRQELTP</sequence>
<dbReference type="Proteomes" id="UP000232891">
    <property type="component" value="Unassembled WGS sequence"/>
</dbReference>
<protein>
    <submittedName>
        <fullName evidence="1">Uncharacterized protein</fullName>
    </submittedName>
</protein>